<gene>
    <name evidence="1" type="ORF">CJF43_01150</name>
</gene>
<evidence type="ECO:0000313" key="2">
    <source>
        <dbReference type="Proteomes" id="UP000216113"/>
    </source>
</evidence>
<evidence type="ECO:0000313" key="1">
    <source>
        <dbReference type="EMBL" id="OZY43603.1"/>
    </source>
</evidence>
<sequence length="167" mass="19348">MSETSEEKTKRKYLAVLRGYRWSYQHSIFYDDPEQSHALLDHMVRFKQVLRRRCPDQPFLVRIQTLKKGSAPHQAYLTIFTTKKVDGLREMANKVFPAIMNVRGKKLSLEKLDRIAQTIEKQKPHDLSKLFDKTGINRWSVLNRPLLIEQEAGIAEKAGALVVQEGV</sequence>
<dbReference type="EMBL" id="NQKL01000001">
    <property type="protein sequence ID" value="OZY43603.1"/>
    <property type="molecule type" value="Genomic_DNA"/>
</dbReference>
<dbReference type="Proteomes" id="UP000216113">
    <property type="component" value="Unassembled WGS sequence"/>
</dbReference>
<proteinExistence type="predicted"/>
<name>A0A266M001_PSEFR</name>
<reference evidence="1 2" key="1">
    <citation type="submission" date="2017-08" db="EMBL/GenBank/DDBJ databases">
        <title>Genomic and metabolic characterisation of spoilage-associated Pseudomonas species.</title>
        <authorList>
            <person name="Stanborough T."/>
            <person name="Fegan N."/>
            <person name="Powell S.M."/>
            <person name="Singh T."/>
            <person name="Tamplin M.L."/>
            <person name="Chandry P.S."/>
        </authorList>
    </citation>
    <scope>NUCLEOTIDE SEQUENCE [LARGE SCALE GENOMIC DNA]</scope>
    <source>
        <strain evidence="1 2">F1820</strain>
    </source>
</reference>
<dbReference type="RefSeq" id="WP_095027622.1">
    <property type="nucleotide sequence ID" value="NZ_NQKL01000001.1"/>
</dbReference>
<accession>A0A266M001</accession>
<organism evidence="1 2">
    <name type="scientific">Pseudomonas fragi</name>
    <dbReference type="NCBI Taxonomy" id="296"/>
    <lineage>
        <taxon>Bacteria</taxon>
        <taxon>Pseudomonadati</taxon>
        <taxon>Pseudomonadota</taxon>
        <taxon>Gammaproteobacteria</taxon>
        <taxon>Pseudomonadales</taxon>
        <taxon>Pseudomonadaceae</taxon>
        <taxon>Pseudomonas</taxon>
    </lineage>
</organism>
<protein>
    <submittedName>
        <fullName evidence="1">Uncharacterized protein</fullName>
    </submittedName>
</protein>
<dbReference type="AlphaFoldDB" id="A0A266M001"/>
<comment type="caution">
    <text evidence="1">The sequence shown here is derived from an EMBL/GenBank/DDBJ whole genome shotgun (WGS) entry which is preliminary data.</text>
</comment>